<dbReference type="RefSeq" id="WP_091094112.1">
    <property type="nucleotide sequence ID" value="NZ_FOHX01000027.1"/>
</dbReference>
<organism evidence="1 2">
    <name type="scientific">Nonomuraea wenchangensis</name>
    <dbReference type="NCBI Taxonomy" id="568860"/>
    <lineage>
        <taxon>Bacteria</taxon>
        <taxon>Bacillati</taxon>
        <taxon>Actinomycetota</taxon>
        <taxon>Actinomycetes</taxon>
        <taxon>Streptosporangiales</taxon>
        <taxon>Streptosporangiaceae</taxon>
        <taxon>Nonomuraea</taxon>
    </lineage>
</organism>
<protein>
    <submittedName>
        <fullName evidence="1">Uncharacterized protein</fullName>
    </submittedName>
</protein>
<dbReference type="Proteomes" id="UP000199361">
    <property type="component" value="Unassembled WGS sequence"/>
</dbReference>
<reference evidence="1 2" key="1">
    <citation type="submission" date="2016-10" db="EMBL/GenBank/DDBJ databases">
        <authorList>
            <person name="de Groot N.N."/>
        </authorList>
    </citation>
    <scope>NUCLEOTIDE SEQUENCE [LARGE SCALE GENOMIC DNA]</scope>
    <source>
        <strain evidence="1 2">CGMCC 4.5598</strain>
    </source>
</reference>
<proteinExistence type="predicted"/>
<dbReference type="OrthoDB" id="9878159at2"/>
<sequence length="146" mass="16016">MTDLLADAPELTPADLIRDAIDLMRATWRVRGDFVIGRLTTGHGFCPVGAMSAIAGDVFVRGVPQRRVQVVRDTLSWLVTFHRLPRSKPEVAAGADDSRMAYARVAEWADSFPESADDELYAALDAAAAAWRPRSTLTSTTNRRNS</sequence>
<dbReference type="InterPro" id="IPR045677">
    <property type="entry name" value="DUF6197"/>
</dbReference>
<dbReference type="AlphaFoldDB" id="A0A1I0LV38"/>
<dbReference type="Pfam" id="PF19698">
    <property type="entry name" value="DUF6197"/>
    <property type="match status" value="1"/>
</dbReference>
<evidence type="ECO:0000313" key="2">
    <source>
        <dbReference type="Proteomes" id="UP000199361"/>
    </source>
</evidence>
<gene>
    <name evidence="1" type="ORF">SAMN05421811_127147</name>
</gene>
<name>A0A1I0LV38_9ACTN</name>
<evidence type="ECO:0000313" key="1">
    <source>
        <dbReference type="EMBL" id="SEU46805.1"/>
    </source>
</evidence>
<keyword evidence="2" id="KW-1185">Reference proteome</keyword>
<dbReference type="STRING" id="568860.SAMN05421811_127147"/>
<dbReference type="EMBL" id="FOHX01000027">
    <property type="protein sequence ID" value="SEU46805.1"/>
    <property type="molecule type" value="Genomic_DNA"/>
</dbReference>
<accession>A0A1I0LV38</accession>